<gene>
    <name evidence="4" type="ORF">B2G88_18070</name>
</gene>
<dbReference type="Proteomes" id="UP000196084">
    <property type="component" value="Unassembled WGS sequence"/>
</dbReference>
<feature type="domain" description="PrgI-like" evidence="2">
    <location>
        <begin position="21"/>
        <end position="96"/>
    </location>
</feature>
<keyword evidence="5" id="KW-1185">Reference proteome</keyword>
<dbReference type="InterPro" id="IPR058597">
    <property type="entry name" value="PrgI-like_dom"/>
</dbReference>
<evidence type="ECO:0000256" key="1">
    <source>
        <dbReference type="SAM" id="Phobius"/>
    </source>
</evidence>
<dbReference type="RefSeq" id="WP_087715584.1">
    <property type="nucleotide sequence ID" value="NZ_MWPH01000005.1"/>
</dbReference>
<dbReference type="Pfam" id="PF26592">
    <property type="entry name" value="PrgI_like"/>
    <property type="match status" value="1"/>
</dbReference>
<feature type="domain" description="TraC-like" evidence="3">
    <location>
        <begin position="138"/>
        <end position="344"/>
    </location>
</feature>
<accession>A0A202E3Y9</accession>
<keyword evidence="1" id="KW-0812">Transmembrane</keyword>
<dbReference type="EMBL" id="MWPH01000005">
    <property type="protein sequence ID" value="OVE82908.1"/>
    <property type="molecule type" value="Genomic_DNA"/>
</dbReference>
<sequence>MADQDAASRRIMDELGEENRVPIVNVDEGDVYVLLGFPIGGLLIGGFSGVDALVFPLVLVGLALGVAAVYASPSHLSAATWLTDVYRHYCKRPRVTYSVSAKDEHAHTHSNTARNEGGLINYTPFAPDERTQDLTNIERAWPGARTVQRTDGTMEAFLQVDPGNMDFAMSGDWAHVQDVASEFANKELDYNLKFYTTTRTFPVEELITQIDERLEDDDVSDNPVFEELLAEYREQRPRDLDEAQQIRYYIGVQVNPLEVYSRYRDEQSPAEKLTSLPVIGFLFNPFVTRREDLADIEVRSRMFDKLDRRCRAVQTELVQKAPGWSARRLSTVELFVLAMDFWNGEEHTYDDAADAVREQSAVGRQRRESDE</sequence>
<keyword evidence="1" id="KW-0472">Membrane</keyword>
<feature type="transmembrane region" description="Helical" evidence="1">
    <location>
        <begin position="29"/>
        <end position="47"/>
    </location>
</feature>
<dbReference type="AlphaFoldDB" id="A0A202E3Y9"/>
<keyword evidence="1" id="KW-1133">Transmembrane helix</keyword>
<evidence type="ECO:0000259" key="3">
    <source>
        <dbReference type="Pfam" id="PF26593"/>
    </source>
</evidence>
<reference evidence="4 5" key="1">
    <citation type="submission" date="2017-02" db="EMBL/GenBank/DDBJ databases">
        <title>Natronthermophilus aegyptiacus gen. nov.,sp. nov., an aerobic, extremely halophilic alkalithermophilic archaeon isolated from the athalassohaline Wadi An Natrun, Egypt.</title>
        <authorList>
            <person name="Zhao B."/>
        </authorList>
    </citation>
    <scope>NUCLEOTIDE SEQUENCE [LARGE SCALE GENOMIC DNA]</scope>
    <source>
        <strain evidence="4 5">CGMCC 1.3597</strain>
    </source>
</reference>
<proteinExistence type="predicted"/>
<organism evidence="4 5">
    <name type="scientific">Natronolimnobius baerhuensis</name>
    <dbReference type="NCBI Taxonomy" id="253108"/>
    <lineage>
        <taxon>Archaea</taxon>
        <taxon>Methanobacteriati</taxon>
        <taxon>Methanobacteriota</taxon>
        <taxon>Stenosarchaea group</taxon>
        <taxon>Halobacteria</taxon>
        <taxon>Halobacteriales</taxon>
        <taxon>Natrialbaceae</taxon>
        <taxon>Natronolimnobius</taxon>
    </lineage>
</organism>
<dbReference type="Pfam" id="PF26593">
    <property type="entry name" value="TraC-like"/>
    <property type="match status" value="1"/>
</dbReference>
<protein>
    <submittedName>
        <fullName evidence="4">Uncharacterized protein</fullName>
    </submittedName>
</protein>
<evidence type="ECO:0000313" key="5">
    <source>
        <dbReference type="Proteomes" id="UP000196084"/>
    </source>
</evidence>
<name>A0A202E3Y9_9EURY</name>
<evidence type="ECO:0000313" key="4">
    <source>
        <dbReference type="EMBL" id="OVE82908.1"/>
    </source>
</evidence>
<evidence type="ECO:0000259" key="2">
    <source>
        <dbReference type="Pfam" id="PF26592"/>
    </source>
</evidence>
<comment type="caution">
    <text evidence="4">The sequence shown here is derived from an EMBL/GenBank/DDBJ whole genome shotgun (WGS) entry which is preliminary data.</text>
</comment>
<dbReference type="InterPro" id="IPR058596">
    <property type="entry name" value="TraC-like_dom"/>
</dbReference>